<protein>
    <recommendedName>
        <fullName evidence="4">Guanylate kinase-like domain-containing protein</fullName>
    </recommendedName>
</protein>
<accession>A0ABD3H2F7</accession>
<dbReference type="PROSITE" id="PS00856">
    <property type="entry name" value="GUANYLATE_KINASE_1"/>
    <property type="match status" value="1"/>
</dbReference>
<dbReference type="Gene3D" id="3.30.63.10">
    <property type="entry name" value="Guanylate Kinase phosphate binding domain"/>
    <property type="match status" value="1"/>
</dbReference>
<dbReference type="Gene3D" id="3.40.50.300">
    <property type="entry name" value="P-loop containing nucleotide triphosphate hydrolases"/>
    <property type="match status" value="1"/>
</dbReference>
<dbReference type="Proteomes" id="UP001633002">
    <property type="component" value="Unassembled WGS sequence"/>
</dbReference>
<comment type="similarity">
    <text evidence="1">Belongs to the guanylate kinase family.</text>
</comment>
<gene>
    <name evidence="5" type="ORF">R1sor_002629</name>
</gene>
<dbReference type="AlphaFoldDB" id="A0ABD3H2F7"/>
<keyword evidence="3" id="KW-0418">Kinase</keyword>
<name>A0ABD3H2F7_9MARC</name>
<evidence type="ECO:0000313" key="5">
    <source>
        <dbReference type="EMBL" id="KAL3684607.1"/>
    </source>
</evidence>
<evidence type="ECO:0000313" key="6">
    <source>
        <dbReference type="Proteomes" id="UP001633002"/>
    </source>
</evidence>
<dbReference type="InterPro" id="IPR027417">
    <property type="entry name" value="P-loop_NTPase"/>
</dbReference>
<evidence type="ECO:0000256" key="1">
    <source>
        <dbReference type="ARBA" id="ARBA00005790"/>
    </source>
</evidence>
<dbReference type="GO" id="GO:0016301">
    <property type="term" value="F:kinase activity"/>
    <property type="evidence" value="ECO:0007669"/>
    <property type="project" value="UniProtKB-KW"/>
</dbReference>
<dbReference type="InterPro" id="IPR008145">
    <property type="entry name" value="GK/Ca_channel_bsu"/>
</dbReference>
<organism evidence="5 6">
    <name type="scientific">Riccia sorocarpa</name>
    <dbReference type="NCBI Taxonomy" id="122646"/>
    <lineage>
        <taxon>Eukaryota</taxon>
        <taxon>Viridiplantae</taxon>
        <taxon>Streptophyta</taxon>
        <taxon>Embryophyta</taxon>
        <taxon>Marchantiophyta</taxon>
        <taxon>Marchantiopsida</taxon>
        <taxon>Marchantiidae</taxon>
        <taxon>Marchantiales</taxon>
        <taxon>Ricciaceae</taxon>
        <taxon>Riccia</taxon>
    </lineage>
</organism>
<dbReference type="CDD" id="cd00071">
    <property type="entry name" value="GMPK"/>
    <property type="match status" value="1"/>
</dbReference>
<dbReference type="SMART" id="SM00072">
    <property type="entry name" value="GuKc"/>
    <property type="match status" value="1"/>
</dbReference>
<dbReference type="InterPro" id="IPR008144">
    <property type="entry name" value="Guanylate_kin-like_dom"/>
</dbReference>
<comment type="caution">
    <text evidence="5">The sequence shown here is derived from an EMBL/GenBank/DDBJ whole genome shotgun (WGS) entry which is preliminary data.</text>
</comment>
<reference evidence="5 6" key="1">
    <citation type="submission" date="2024-09" db="EMBL/GenBank/DDBJ databases">
        <title>Chromosome-scale assembly of Riccia sorocarpa.</title>
        <authorList>
            <person name="Paukszto L."/>
        </authorList>
    </citation>
    <scope>NUCLEOTIDE SEQUENCE [LARGE SCALE GENOMIC DNA]</scope>
    <source>
        <strain evidence="5">LP-2024</strain>
        <tissue evidence="5">Aerial parts of the thallus</tissue>
    </source>
</reference>
<dbReference type="PANTHER" id="PTHR23117">
    <property type="entry name" value="GUANYLATE KINASE-RELATED"/>
    <property type="match status" value="1"/>
</dbReference>
<dbReference type="PROSITE" id="PS50052">
    <property type="entry name" value="GUANYLATE_KINASE_2"/>
    <property type="match status" value="1"/>
</dbReference>
<evidence type="ECO:0000256" key="2">
    <source>
        <dbReference type="ARBA" id="ARBA00022679"/>
    </source>
</evidence>
<dbReference type="FunFam" id="3.30.63.10:FF:000002">
    <property type="entry name" value="Guanylate kinase 1"/>
    <property type="match status" value="1"/>
</dbReference>
<feature type="domain" description="Guanylate kinase-like" evidence="4">
    <location>
        <begin position="223"/>
        <end position="408"/>
    </location>
</feature>
<evidence type="ECO:0000259" key="4">
    <source>
        <dbReference type="PROSITE" id="PS50052"/>
    </source>
</evidence>
<proteinExistence type="inferred from homology"/>
<dbReference type="Pfam" id="PF00625">
    <property type="entry name" value="Guanylate_kin"/>
    <property type="match status" value="1"/>
</dbReference>
<dbReference type="PANTHER" id="PTHR23117:SF13">
    <property type="entry name" value="GUANYLATE KINASE"/>
    <property type="match status" value="1"/>
</dbReference>
<keyword evidence="6" id="KW-1185">Reference proteome</keyword>
<keyword evidence="2" id="KW-0808">Transferase</keyword>
<dbReference type="EMBL" id="JBJQOH010000006">
    <property type="protein sequence ID" value="KAL3684607.1"/>
    <property type="molecule type" value="Genomic_DNA"/>
</dbReference>
<sequence>MGNTCFCVSKVSAGSPVGLAMASNFRSFNLKTLHSSSNLSALSSSPIALPVSWWKRRLCTRRVGNFAAIVSSSSSEYPAISRAAAASGLKAAIVSYNRTYVIKRQWSSDRLEHCCILPSHGALKHGLGKIRGTNAVSAPLVFTTTEGPVDLSFESSSGQVNGDADTDQADGILFPRGGNSAAFGNFRGEHATSHDTQTQVMAELEDALGFPLGQDPQSPSPKPLVIVISGPSGVGKDAVIKRLQHVRGDLHFVVTATTRAMRPGEIDGVDYFFMSRSEFQEMIENHELLEHAIVYGDYKGIPKQQVRESMNLGMDVVLRVDVQGAATVRSLLGQEAVFIFLVAESEKALVKRLIERKTETMDKMLMLRRRECSRSPHISRIVSGAGALDHRSAVRIRTHLWTIRSSFE</sequence>
<dbReference type="SUPFAM" id="SSF52540">
    <property type="entry name" value="P-loop containing nucleoside triphosphate hydrolases"/>
    <property type="match status" value="1"/>
</dbReference>
<dbReference type="InterPro" id="IPR020590">
    <property type="entry name" value="Guanylate_kinase_CS"/>
</dbReference>
<evidence type="ECO:0000256" key="3">
    <source>
        <dbReference type="ARBA" id="ARBA00022777"/>
    </source>
</evidence>